<evidence type="ECO:0000256" key="1">
    <source>
        <dbReference type="ARBA" id="ARBA00022987"/>
    </source>
</evidence>
<evidence type="ECO:0000256" key="4">
    <source>
        <dbReference type="SAM" id="MobiDB-lite"/>
    </source>
</evidence>
<keyword evidence="6" id="KW-1185">Reference proteome</keyword>
<comment type="similarity">
    <text evidence="3">Belongs to the gas vesicle GvpA family.</text>
</comment>
<organism evidence="5 6">
    <name type="scientific">Halomarina rubra</name>
    <dbReference type="NCBI Taxonomy" id="2071873"/>
    <lineage>
        <taxon>Archaea</taxon>
        <taxon>Methanobacteriati</taxon>
        <taxon>Methanobacteriota</taxon>
        <taxon>Stenosarchaea group</taxon>
        <taxon>Halobacteria</taxon>
        <taxon>Halobacteriales</taxon>
        <taxon>Natronomonadaceae</taxon>
        <taxon>Halomarina</taxon>
    </lineage>
</organism>
<dbReference type="PANTHER" id="PTHR35344">
    <property type="entry name" value="GAS VESICLE STRUCTURAL PROTEIN 2-RELATED"/>
    <property type="match status" value="1"/>
</dbReference>
<protein>
    <submittedName>
        <fullName evidence="5">Gas vesicle protein GvpJ</fullName>
    </submittedName>
</protein>
<dbReference type="InterPro" id="IPR050530">
    <property type="entry name" value="GvpA"/>
</dbReference>
<feature type="compositionally biased region" description="Acidic residues" evidence="4">
    <location>
        <begin position="145"/>
        <end position="166"/>
    </location>
</feature>
<keyword evidence="1" id="KW-0304">Gas vesicle</keyword>
<accession>A0ABD6B074</accession>
<dbReference type="Proteomes" id="UP001597187">
    <property type="component" value="Unassembled WGS sequence"/>
</dbReference>
<comment type="subcellular location">
    <subcellularLocation>
        <location evidence="2">Gas vesicle</location>
    </subcellularLocation>
</comment>
<feature type="region of interest" description="Disordered" evidence="4">
    <location>
        <begin position="89"/>
        <end position="166"/>
    </location>
</feature>
<dbReference type="PANTHER" id="PTHR35344:SF4">
    <property type="entry name" value="GAS VESICLE PROTEIN A1"/>
    <property type="match status" value="1"/>
</dbReference>
<dbReference type="InterPro" id="IPR000638">
    <property type="entry name" value="Gas-vesicle_GvpA-like"/>
</dbReference>
<dbReference type="GO" id="GO:0031411">
    <property type="term" value="C:gas vesicle"/>
    <property type="evidence" value="ECO:0007669"/>
    <property type="project" value="UniProtKB-SubCell"/>
</dbReference>
<feature type="region of interest" description="Disordered" evidence="4">
    <location>
        <begin position="1"/>
        <end position="24"/>
    </location>
</feature>
<dbReference type="Pfam" id="PF00741">
    <property type="entry name" value="Gas_vesicle"/>
    <property type="match status" value="1"/>
</dbReference>
<feature type="compositionally biased region" description="Acidic residues" evidence="4">
    <location>
        <begin position="92"/>
        <end position="101"/>
    </location>
</feature>
<sequence length="166" mass="17208">MTDRTQPDRESRKRRTPGPTREGDSLADVVELLLDKGIVINADIAVSVGETELLGVHIRAAIASFETAAKYGLQFPDGTDAKRVQEAAGVDPLEEGDEADDGAPISVRSPSRGGVGERPADDEDDSVAEAVEDAVENVAEATTGEGDDGGSGDAADDAAEDTEGEE</sequence>
<feature type="compositionally biased region" description="Acidic residues" evidence="4">
    <location>
        <begin position="120"/>
        <end position="135"/>
    </location>
</feature>
<dbReference type="InterPro" id="IPR018493">
    <property type="entry name" value="GvpA-like_CS"/>
</dbReference>
<dbReference type="PROSITE" id="PS00234">
    <property type="entry name" value="GAS_VESICLE_A_1"/>
    <property type="match status" value="1"/>
</dbReference>
<evidence type="ECO:0000256" key="2">
    <source>
        <dbReference type="ARBA" id="ARBA00035108"/>
    </source>
</evidence>
<gene>
    <name evidence="5" type="primary">gvpJ</name>
    <name evidence="5" type="ORF">ACFSBT_17200</name>
</gene>
<dbReference type="NCBIfam" id="NF046090">
    <property type="entry name" value="halo_gas_GvpJ"/>
    <property type="match status" value="1"/>
</dbReference>
<proteinExistence type="inferred from homology"/>
<reference evidence="5 6" key="1">
    <citation type="journal article" date="2019" name="Int. J. Syst. Evol. Microbiol.">
        <title>The Global Catalogue of Microorganisms (GCM) 10K type strain sequencing project: providing services to taxonomists for standard genome sequencing and annotation.</title>
        <authorList>
            <consortium name="The Broad Institute Genomics Platform"/>
            <consortium name="The Broad Institute Genome Sequencing Center for Infectious Disease"/>
            <person name="Wu L."/>
            <person name="Ma J."/>
        </authorList>
    </citation>
    <scope>NUCLEOTIDE SEQUENCE [LARGE SCALE GENOMIC DNA]</scope>
    <source>
        <strain evidence="5 6">CGMCC 1.12563</strain>
    </source>
</reference>
<dbReference type="PROSITE" id="PS00669">
    <property type="entry name" value="GAS_VESICLE_A_2"/>
    <property type="match status" value="1"/>
</dbReference>
<name>A0ABD6B074_9EURY</name>
<dbReference type="EMBL" id="JBHUDC010000008">
    <property type="protein sequence ID" value="MFD1515020.1"/>
    <property type="molecule type" value="Genomic_DNA"/>
</dbReference>
<dbReference type="AlphaFoldDB" id="A0ABD6B074"/>
<dbReference type="RefSeq" id="WP_250874944.1">
    <property type="nucleotide sequence ID" value="NZ_JALXFV010000008.1"/>
</dbReference>
<evidence type="ECO:0000256" key="3">
    <source>
        <dbReference type="ARBA" id="ARBA00035646"/>
    </source>
</evidence>
<feature type="compositionally biased region" description="Basic and acidic residues" evidence="4">
    <location>
        <begin position="1"/>
        <end position="11"/>
    </location>
</feature>
<evidence type="ECO:0000313" key="6">
    <source>
        <dbReference type="Proteomes" id="UP001597187"/>
    </source>
</evidence>
<evidence type="ECO:0000313" key="5">
    <source>
        <dbReference type="EMBL" id="MFD1515020.1"/>
    </source>
</evidence>
<comment type="caution">
    <text evidence="5">The sequence shown here is derived from an EMBL/GenBank/DDBJ whole genome shotgun (WGS) entry which is preliminary data.</text>
</comment>